<evidence type="ECO:0000313" key="10">
    <source>
        <dbReference type="EMBL" id="CCI04131.1"/>
    </source>
</evidence>
<keyword evidence="5" id="KW-0378">Hydrolase</keyword>
<evidence type="ECO:0000256" key="4">
    <source>
        <dbReference type="ARBA" id="ARBA00022692"/>
    </source>
</evidence>
<feature type="domain" description="Peptidase S54 rhomboid" evidence="9">
    <location>
        <begin position="69"/>
        <end position="199"/>
    </location>
</feature>
<proteinExistence type="inferred from homology"/>
<evidence type="ECO:0000256" key="2">
    <source>
        <dbReference type="ARBA" id="ARBA00009045"/>
    </source>
</evidence>
<evidence type="ECO:0000256" key="8">
    <source>
        <dbReference type="SAM" id="Phobius"/>
    </source>
</evidence>
<accession>I4G870</accession>
<evidence type="ECO:0000256" key="7">
    <source>
        <dbReference type="ARBA" id="ARBA00023136"/>
    </source>
</evidence>
<protein>
    <submittedName>
        <fullName evidence="10">Putative peptidase</fullName>
    </submittedName>
</protein>
<feature type="transmembrane region" description="Helical" evidence="8">
    <location>
        <begin position="104"/>
        <end position="122"/>
    </location>
</feature>
<sequence length="207" mass="22825">MWGAIMGKNSSSTNLMSQGSRQEIKTQAIILATFVAIFWLLEILDQFVFRGSLDYFGIIPHQVIGLRGILFAPFLHGDFPHLIANTVPFLILGWLVMLQETSDFFIVTGLTMLVGGLGVWLFATPGSIHIGASILIFGYLGFLLLRGYFQRNIPSILLSILVFLLYGGTIWGVLPSRPGISWQGHLFGFLGGVLAAKLIATEKKHYP</sequence>
<dbReference type="HOGENOM" id="CLU_067823_2_0_3"/>
<dbReference type="Pfam" id="PF01694">
    <property type="entry name" value="Rhomboid"/>
    <property type="match status" value="1"/>
</dbReference>
<comment type="similarity">
    <text evidence="2">Belongs to the peptidase S54 family.</text>
</comment>
<gene>
    <name evidence="10" type="ORF">MICAC_5400003</name>
</gene>
<dbReference type="InterPro" id="IPR035952">
    <property type="entry name" value="Rhomboid-like_sf"/>
</dbReference>
<evidence type="ECO:0000256" key="3">
    <source>
        <dbReference type="ARBA" id="ARBA00022670"/>
    </source>
</evidence>
<feature type="transmembrane region" description="Helical" evidence="8">
    <location>
        <begin position="156"/>
        <end position="174"/>
    </location>
</feature>
<evidence type="ECO:0000259" key="9">
    <source>
        <dbReference type="Pfam" id="PF01694"/>
    </source>
</evidence>
<dbReference type="MEROPS" id="S54.029"/>
<dbReference type="GO" id="GO:0016020">
    <property type="term" value="C:membrane"/>
    <property type="evidence" value="ECO:0007669"/>
    <property type="project" value="UniProtKB-SubCell"/>
</dbReference>
<comment type="subcellular location">
    <subcellularLocation>
        <location evidence="1">Membrane</location>
        <topology evidence="1">Multi-pass membrane protein</topology>
    </subcellularLocation>
</comment>
<feature type="transmembrane region" description="Helical" evidence="8">
    <location>
        <begin position="24"/>
        <end position="41"/>
    </location>
</feature>
<keyword evidence="7 8" id="KW-0472">Membrane</keyword>
<reference evidence="10 11" key="1">
    <citation type="submission" date="2012-04" db="EMBL/GenBank/DDBJ databases">
        <authorList>
            <person name="Genoscope - CEA"/>
        </authorList>
    </citation>
    <scope>NUCLEOTIDE SEQUENCE [LARGE SCALE GENOMIC DNA]</scope>
    <source>
        <strain evidence="10 11">9443</strain>
    </source>
</reference>
<comment type="caution">
    <text evidence="10">The sequence shown here is derived from an EMBL/GenBank/DDBJ whole genome shotgun (WGS) entry which is preliminary data.</text>
</comment>
<evidence type="ECO:0000256" key="5">
    <source>
        <dbReference type="ARBA" id="ARBA00022801"/>
    </source>
</evidence>
<name>I4G870_MICAE</name>
<evidence type="ECO:0000313" key="11">
    <source>
        <dbReference type="Proteomes" id="UP000003480"/>
    </source>
</evidence>
<dbReference type="InterPro" id="IPR022764">
    <property type="entry name" value="Peptidase_S54_rhomboid_dom"/>
</dbReference>
<dbReference type="EMBL" id="CAIJ01000491">
    <property type="protein sequence ID" value="CCI04131.1"/>
    <property type="molecule type" value="Genomic_DNA"/>
</dbReference>
<dbReference type="PANTHER" id="PTHR43066:SF1">
    <property type="entry name" value="RHOMBOID PROTEIN 2"/>
    <property type="match status" value="1"/>
</dbReference>
<feature type="transmembrane region" description="Helical" evidence="8">
    <location>
        <begin position="79"/>
        <end position="97"/>
    </location>
</feature>
<dbReference type="GO" id="GO:0004252">
    <property type="term" value="F:serine-type endopeptidase activity"/>
    <property type="evidence" value="ECO:0007669"/>
    <property type="project" value="InterPro"/>
</dbReference>
<evidence type="ECO:0000256" key="6">
    <source>
        <dbReference type="ARBA" id="ARBA00022989"/>
    </source>
</evidence>
<dbReference type="Proteomes" id="UP000003480">
    <property type="component" value="Unassembled WGS sequence"/>
</dbReference>
<dbReference type="PANTHER" id="PTHR43066">
    <property type="entry name" value="RHOMBOID-RELATED PROTEIN"/>
    <property type="match status" value="1"/>
</dbReference>
<evidence type="ECO:0000256" key="1">
    <source>
        <dbReference type="ARBA" id="ARBA00004141"/>
    </source>
</evidence>
<feature type="transmembrane region" description="Helical" evidence="8">
    <location>
        <begin position="180"/>
        <end position="200"/>
    </location>
</feature>
<keyword evidence="6 8" id="KW-1133">Transmembrane helix</keyword>
<dbReference type="GO" id="GO:0006508">
    <property type="term" value="P:proteolysis"/>
    <property type="evidence" value="ECO:0007669"/>
    <property type="project" value="UniProtKB-KW"/>
</dbReference>
<keyword evidence="4 8" id="KW-0812">Transmembrane</keyword>
<dbReference type="Gene3D" id="1.20.1540.10">
    <property type="entry name" value="Rhomboid-like"/>
    <property type="match status" value="1"/>
</dbReference>
<dbReference type="SUPFAM" id="SSF144091">
    <property type="entry name" value="Rhomboid-like"/>
    <property type="match status" value="1"/>
</dbReference>
<organism evidence="10 11">
    <name type="scientific">Microcystis aeruginosa PCC 9443</name>
    <dbReference type="NCBI Taxonomy" id="1160281"/>
    <lineage>
        <taxon>Bacteria</taxon>
        <taxon>Bacillati</taxon>
        <taxon>Cyanobacteriota</taxon>
        <taxon>Cyanophyceae</taxon>
        <taxon>Oscillatoriophycideae</taxon>
        <taxon>Chroococcales</taxon>
        <taxon>Microcystaceae</taxon>
        <taxon>Microcystis</taxon>
    </lineage>
</organism>
<feature type="transmembrane region" description="Helical" evidence="8">
    <location>
        <begin position="128"/>
        <end position="149"/>
    </location>
</feature>
<keyword evidence="3" id="KW-0645">Protease</keyword>
<dbReference type="AlphaFoldDB" id="I4G870"/>